<dbReference type="Proteomes" id="UP001595961">
    <property type="component" value="Unassembled WGS sequence"/>
</dbReference>
<gene>
    <name evidence="2" type="primary">cydP</name>
    <name evidence="2" type="ORF">ACFO5W_19395</name>
</gene>
<proteinExistence type="predicted"/>
<feature type="transmembrane region" description="Helical" evidence="1">
    <location>
        <begin position="30"/>
        <end position="48"/>
    </location>
</feature>
<keyword evidence="1" id="KW-1133">Transmembrane helix</keyword>
<reference evidence="3" key="1">
    <citation type="journal article" date="2019" name="Int. J. Syst. Evol. Microbiol.">
        <title>The Global Catalogue of Microorganisms (GCM) 10K type strain sequencing project: providing services to taxonomists for standard genome sequencing and annotation.</title>
        <authorList>
            <consortium name="The Broad Institute Genomics Platform"/>
            <consortium name="The Broad Institute Genome Sequencing Center for Infectious Disease"/>
            <person name="Wu L."/>
            <person name="Ma J."/>
        </authorList>
    </citation>
    <scope>NUCLEOTIDE SEQUENCE [LARGE SCALE GENOMIC DNA]</scope>
    <source>
        <strain evidence="3">CCM 4481</strain>
    </source>
</reference>
<evidence type="ECO:0000313" key="2">
    <source>
        <dbReference type="EMBL" id="MFC4528818.1"/>
    </source>
</evidence>
<organism evidence="2 3">
    <name type="scientific">Dyella halodurans</name>
    <dbReference type="NCBI Taxonomy" id="1920171"/>
    <lineage>
        <taxon>Bacteria</taxon>
        <taxon>Pseudomonadati</taxon>
        <taxon>Pseudomonadota</taxon>
        <taxon>Gammaproteobacteria</taxon>
        <taxon>Lysobacterales</taxon>
        <taxon>Rhodanobacteraceae</taxon>
        <taxon>Dyella</taxon>
    </lineage>
</organism>
<sequence length="80" mass="8700">MSMQSADPVAPDPAIAAFQRRPLRQLARKLILLVIAKIVLLTLIWWVAMTPYARPDTRPAAIEHLLAPAAASSTSRADSP</sequence>
<comment type="caution">
    <text evidence="2">The sequence shown here is derived from an EMBL/GenBank/DDBJ whole genome shotgun (WGS) entry which is preliminary data.</text>
</comment>
<protein>
    <submittedName>
        <fullName evidence="2">Cytochrome oxidase putative small subunit CydP</fullName>
    </submittedName>
</protein>
<dbReference type="EMBL" id="JBHSGA010000021">
    <property type="protein sequence ID" value="MFC4528818.1"/>
    <property type="molecule type" value="Genomic_DNA"/>
</dbReference>
<dbReference type="NCBIfam" id="NF045611">
    <property type="entry name" value="small_CydP"/>
    <property type="match status" value="1"/>
</dbReference>
<accession>A0ABV9C7S6</accession>
<evidence type="ECO:0000313" key="3">
    <source>
        <dbReference type="Proteomes" id="UP001595961"/>
    </source>
</evidence>
<keyword evidence="1" id="KW-0472">Membrane</keyword>
<dbReference type="RefSeq" id="WP_266152271.1">
    <property type="nucleotide sequence ID" value="NZ_CP064028.1"/>
</dbReference>
<evidence type="ECO:0000256" key="1">
    <source>
        <dbReference type="SAM" id="Phobius"/>
    </source>
</evidence>
<keyword evidence="1" id="KW-0812">Transmembrane</keyword>
<keyword evidence="3" id="KW-1185">Reference proteome</keyword>
<name>A0ABV9C7S6_9GAMM</name>
<dbReference type="InterPro" id="IPR054636">
    <property type="entry name" value="CydP"/>
</dbReference>